<dbReference type="Gene3D" id="3.30.70.270">
    <property type="match status" value="1"/>
</dbReference>
<sequence length="385" mass="42967">MNTSTTQLEPQALQRLLLNRFAMAQGTYAMVLLLLTLAIVTGHGRVSLDVLLLGAIPLMLSQLVFFLLLRSGRNLRLRDPGMIEAQVLVALFWQTVLLGCLDDAARSTLLAFYVPILLFGLFQLSPRAFARCAAFAFVGFVGLEWSDASFQLQFAAEPPFLQLATLSALLFWLGLFGRHVNAMRQRMRQRRHALVAHQNTLRGMMRQLEDQASTDELTGLCNRRHFLRLAEHELTNLPAQAQYGLALIDLDHFKRINDRYGHAAGDRVLQTFATLAQACLREGDVLARYGGEEFVLLLPNVNLDQISICCERLREAFAAAEPLGLSLGGLSLSIGMTRLQHGDDLDHALQRADQALYRAKHNGRNRCEASWEPSDARADRRSASS</sequence>
<dbReference type="KEGG" id="acx:Achr_11850"/>
<evidence type="ECO:0000256" key="2">
    <source>
        <dbReference type="ARBA" id="ARBA00004533"/>
    </source>
</evidence>
<protein>
    <recommendedName>
        <fullName evidence="3">diguanylate cyclase</fullName>
        <ecNumber evidence="3">2.7.7.65</ecNumber>
    </recommendedName>
</protein>
<dbReference type="EC" id="2.7.7.65" evidence="3"/>
<dbReference type="Proteomes" id="UP000068210">
    <property type="component" value="Chromosome"/>
</dbReference>
<dbReference type="InterPro" id="IPR000160">
    <property type="entry name" value="GGDEF_dom"/>
</dbReference>
<dbReference type="NCBIfam" id="TIGR00254">
    <property type="entry name" value="GGDEF"/>
    <property type="match status" value="1"/>
</dbReference>
<feature type="transmembrane region" description="Helical" evidence="5">
    <location>
        <begin position="50"/>
        <end position="69"/>
    </location>
</feature>
<evidence type="ECO:0000256" key="4">
    <source>
        <dbReference type="ARBA" id="ARBA00034247"/>
    </source>
</evidence>
<feature type="transmembrane region" description="Helical" evidence="5">
    <location>
        <begin position="160"/>
        <end position="181"/>
    </location>
</feature>
<dbReference type="SMART" id="SM00267">
    <property type="entry name" value="GGDEF"/>
    <property type="match status" value="1"/>
</dbReference>
<proteinExistence type="predicted"/>
<keyword evidence="5" id="KW-0472">Membrane</keyword>
<dbReference type="PANTHER" id="PTHR45138">
    <property type="entry name" value="REGULATORY COMPONENTS OF SENSORY TRANSDUCTION SYSTEM"/>
    <property type="match status" value="1"/>
</dbReference>
<dbReference type="InterPro" id="IPR043128">
    <property type="entry name" value="Rev_trsase/Diguanyl_cyclase"/>
</dbReference>
<dbReference type="AlphaFoldDB" id="A0A0C4WMW2"/>
<feature type="transmembrane region" description="Helical" evidence="5">
    <location>
        <begin position="21"/>
        <end position="44"/>
    </location>
</feature>
<evidence type="ECO:0000256" key="5">
    <source>
        <dbReference type="SAM" id="Phobius"/>
    </source>
</evidence>
<dbReference type="FunFam" id="3.30.70.270:FF:000001">
    <property type="entry name" value="Diguanylate cyclase domain protein"/>
    <property type="match status" value="1"/>
</dbReference>
<evidence type="ECO:0000259" key="6">
    <source>
        <dbReference type="PROSITE" id="PS50887"/>
    </source>
</evidence>
<dbReference type="PROSITE" id="PS50887">
    <property type="entry name" value="GGDEF"/>
    <property type="match status" value="1"/>
</dbReference>
<dbReference type="GO" id="GO:0052621">
    <property type="term" value="F:diguanylate cyclase activity"/>
    <property type="evidence" value="ECO:0007669"/>
    <property type="project" value="UniProtKB-EC"/>
</dbReference>
<keyword evidence="5" id="KW-1133">Transmembrane helix</keyword>
<dbReference type="CDD" id="cd01949">
    <property type="entry name" value="GGDEF"/>
    <property type="match status" value="1"/>
</dbReference>
<dbReference type="GO" id="GO:0005886">
    <property type="term" value="C:plasma membrane"/>
    <property type="evidence" value="ECO:0007669"/>
    <property type="project" value="UniProtKB-SubCell"/>
</dbReference>
<dbReference type="GO" id="GO:0043709">
    <property type="term" value="P:cell adhesion involved in single-species biofilm formation"/>
    <property type="evidence" value="ECO:0007669"/>
    <property type="project" value="TreeGrafter"/>
</dbReference>
<dbReference type="STRING" id="1328314.Achr_11850"/>
<feature type="transmembrane region" description="Helical" evidence="5">
    <location>
        <begin position="104"/>
        <end position="122"/>
    </location>
</feature>
<evidence type="ECO:0000256" key="1">
    <source>
        <dbReference type="ARBA" id="ARBA00001946"/>
    </source>
</evidence>
<reference evidence="7 8" key="1">
    <citation type="journal article" date="2015" name="PLoS ONE">
        <title>Azotobacter Genomes: The Genome of Azotobacter chroococcum NCIMB 8003 (ATCC 4412).</title>
        <authorList>
            <person name="Robson R.L."/>
            <person name="Jones R."/>
            <person name="Robson R.M."/>
            <person name="Schwartz A."/>
            <person name="Richardson T.H."/>
        </authorList>
    </citation>
    <scope>NUCLEOTIDE SEQUENCE [LARGE SCALE GENOMIC DNA]</scope>
    <source>
        <strain evidence="7 8">NCIMB 8003</strain>
    </source>
</reference>
<dbReference type="InterPro" id="IPR029787">
    <property type="entry name" value="Nucleotide_cyclase"/>
</dbReference>
<dbReference type="InterPro" id="IPR050469">
    <property type="entry name" value="Diguanylate_Cyclase"/>
</dbReference>
<evidence type="ECO:0000313" key="8">
    <source>
        <dbReference type="Proteomes" id="UP000068210"/>
    </source>
</evidence>
<name>A0A0C4WMW2_9GAMM</name>
<comment type="subcellular location">
    <subcellularLocation>
        <location evidence="2">Cell inner membrane</location>
    </subcellularLocation>
</comment>
<dbReference type="EMBL" id="CP010415">
    <property type="protein sequence ID" value="AJE20665.1"/>
    <property type="molecule type" value="Genomic_DNA"/>
</dbReference>
<comment type="catalytic activity">
    <reaction evidence="4">
        <text>2 GTP = 3',3'-c-di-GMP + 2 diphosphate</text>
        <dbReference type="Rhea" id="RHEA:24898"/>
        <dbReference type="ChEBI" id="CHEBI:33019"/>
        <dbReference type="ChEBI" id="CHEBI:37565"/>
        <dbReference type="ChEBI" id="CHEBI:58805"/>
        <dbReference type="EC" id="2.7.7.65"/>
    </reaction>
</comment>
<keyword evidence="8" id="KW-1185">Reference proteome</keyword>
<keyword evidence="5" id="KW-0812">Transmembrane</keyword>
<organism evidence="7 8">
    <name type="scientific">Azotobacter chroococcum NCIMB 8003</name>
    <dbReference type="NCBI Taxonomy" id="1328314"/>
    <lineage>
        <taxon>Bacteria</taxon>
        <taxon>Pseudomonadati</taxon>
        <taxon>Pseudomonadota</taxon>
        <taxon>Gammaproteobacteria</taxon>
        <taxon>Pseudomonadales</taxon>
        <taxon>Pseudomonadaceae</taxon>
        <taxon>Azotobacter</taxon>
    </lineage>
</organism>
<accession>A0A0C4WMW2</accession>
<dbReference type="Pfam" id="PF00990">
    <property type="entry name" value="GGDEF"/>
    <property type="match status" value="1"/>
</dbReference>
<gene>
    <name evidence="7" type="ORF">Achr_11850</name>
</gene>
<dbReference type="RefSeq" id="WP_039802712.1">
    <property type="nucleotide sequence ID" value="NZ_CP010415.1"/>
</dbReference>
<evidence type="ECO:0000256" key="3">
    <source>
        <dbReference type="ARBA" id="ARBA00012528"/>
    </source>
</evidence>
<feature type="domain" description="GGDEF" evidence="6">
    <location>
        <begin position="241"/>
        <end position="372"/>
    </location>
</feature>
<dbReference type="SUPFAM" id="SSF55073">
    <property type="entry name" value="Nucleotide cyclase"/>
    <property type="match status" value="1"/>
</dbReference>
<dbReference type="PANTHER" id="PTHR45138:SF9">
    <property type="entry name" value="DIGUANYLATE CYCLASE DGCM-RELATED"/>
    <property type="match status" value="1"/>
</dbReference>
<dbReference type="HOGENOM" id="CLU_000445_11_1_6"/>
<evidence type="ECO:0000313" key="7">
    <source>
        <dbReference type="EMBL" id="AJE20665.1"/>
    </source>
</evidence>
<comment type="cofactor">
    <cofactor evidence="1">
        <name>Mg(2+)</name>
        <dbReference type="ChEBI" id="CHEBI:18420"/>
    </cofactor>
</comment>
<dbReference type="GO" id="GO:1902201">
    <property type="term" value="P:negative regulation of bacterial-type flagellum-dependent cell motility"/>
    <property type="evidence" value="ECO:0007669"/>
    <property type="project" value="TreeGrafter"/>
</dbReference>